<evidence type="ECO:0000313" key="8">
    <source>
        <dbReference type="Proteomes" id="UP000614261"/>
    </source>
</evidence>
<evidence type="ECO:0000256" key="3">
    <source>
        <dbReference type="ARBA" id="ARBA00022688"/>
    </source>
</evidence>
<dbReference type="EC" id="2.1.1.64" evidence="5"/>
<dbReference type="InterPro" id="IPR029063">
    <property type="entry name" value="SAM-dependent_MTases_sf"/>
</dbReference>
<dbReference type="PANTHER" id="PTHR43464">
    <property type="entry name" value="METHYLTRANSFERASE"/>
    <property type="match status" value="1"/>
</dbReference>
<feature type="binding site" evidence="5">
    <location>
        <position position="107"/>
    </location>
    <ligand>
        <name>S-adenosyl-L-methionine</name>
        <dbReference type="ChEBI" id="CHEBI:59789"/>
    </ligand>
</feature>
<dbReference type="Proteomes" id="UP000614261">
    <property type="component" value="Unassembled WGS sequence"/>
</dbReference>
<evidence type="ECO:0000256" key="6">
    <source>
        <dbReference type="SAM" id="MobiDB-lite"/>
    </source>
</evidence>
<feature type="binding site" evidence="5">
    <location>
        <position position="148"/>
    </location>
    <ligand>
        <name>S-adenosyl-L-methionine</name>
        <dbReference type="ChEBI" id="CHEBI:59789"/>
    </ligand>
</feature>
<dbReference type="Pfam" id="PF13489">
    <property type="entry name" value="Methyltransf_23"/>
    <property type="match status" value="1"/>
</dbReference>
<dbReference type="EC" id="2.1.1.222" evidence="5"/>
<dbReference type="PANTHER" id="PTHR43464:SF19">
    <property type="entry name" value="UBIQUINONE BIOSYNTHESIS O-METHYLTRANSFERASE, MITOCHONDRIAL"/>
    <property type="match status" value="1"/>
</dbReference>
<proteinExistence type="inferred from homology"/>
<comment type="function">
    <text evidence="5">O-methyltransferase that catalyzes the 2 O-methylation steps in the ubiquinone biosynthetic pathway.</text>
</comment>
<reference evidence="8" key="1">
    <citation type="journal article" date="2019" name="Int. J. Syst. Evol. Microbiol.">
        <title>The Global Catalogue of Microorganisms (GCM) 10K type strain sequencing project: providing services to taxonomists for standard genome sequencing and annotation.</title>
        <authorList>
            <consortium name="The Broad Institute Genomics Platform"/>
            <consortium name="The Broad Institute Genome Sequencing Center for Infectious Disease"/>
            <person name="Wu L."/>
            <person name="Ma J."/>
        </authorList>
    </citation>
    <scope>NUCLEOTIDE SEQUENCE [LARGE SCALE GENOMIC DNA]</scope>
    <source>
        <strain evidence="8">CGMCC 1.12851</strain>
    </source>
</reference>
<comment type="similarity">
    <text evidence="5">Belongs to the methyltransferase superfamily. UbiG/COQ3 family.</text>
</comment>
<evidence type="ECO:0000256" key="1">
    <source>
        <dbReference type="ARBA" id="ARBA00022603"/>
    </source>
</evidence>
<dbReference type="SUPFAM" id="SSF53335">
    <property type="entry name" value="S-adenosyl-L-methionine-dependent methyltransferases"/>
    <property type="match status" value="1"/>
</dbReference>
<keyword evidence="3 5" id="KW-0831">Ubiquinone biosynthesis</keyword>
<keyword evidence="1 5" id="KW-0489">Methyltransferase</keyword>
<feature type="region of interest" description="Disordered" evidence="6">
    <location>
        <begin position="1"/>
        <end position="26"/>
    </location>
</feature>
<feature type="binding site" evidence="5">
    <location>
        <position position="86"/>
    </location>
    <ligand>
        <name>S-adenosyl-L-methionine</name>
        <dbReference type="ChEBI" id="CHEBI:59789"/>
    </ligand>
</feature>
<dbReference type="NCBIfam" id="TIGR01983">
    <property type="entry name" value="UbiG"/>
    <property type="match status" value="1"/>
</dbReference>
<accession>A0ABQ1ITX2</accession>
<comment type="pathway">
    <text evidence="5">Cofactor biosynthesis; ubiquinone biosynthesis.</text>
</comment>
<keyword evidence="8" id="KW-1185">Reference proteome</keyword>
<protein>
    <recommendedName>
        <fullName evidence="5">Ubiquinone biosynthesis O-methyltransferase</fullName>
    </recommendedName>
    <alternativeName>
        <fullName evidence="5">2-polyprenyl-6-hydroxyphenol methylase</fullName>
        <ecNumber evidence="5">2.1.1.222</ecNumber>
    </alternativeName>
    <alternativeName>
        <fullName evidence="5">3-demethylubiquinone 3-O-methyltransferase</fullName>
        <ecNumber evidence="5">2.1.1.64</ecNumber>
    </alternativeName>
</protein>
<feature type="compositionally biased region" description="Polar residues" evidence="6">
    <location>
        <begin position="1"/>
        <end position="21"/>
    </location>
</feature>
<keyword evidence="4 5" id="KW-0949">S-adenosyl-L-methionine</keyword>
<gene>
    <name evidence="5 7" type="primary">ubiG</name>
    <name evidence="7" type="ORF">GCM10010833_02160</name>
</gene>
<dbReference type="EMBL" id="BMGD01000001">
    <property type="protein sequence ID" value="GGB50990.1"/>
    <property type="molecule type" value="Genomic_DNA"/>
</dbReference>
<organism evidence="7 8">
    <name type="scientific">Blastomonas aquatica</name>
    <dbReference type="NCBI Taxonomy" id="1510276"/>
    <lineage>
        <taxon>Bacteria</taxon>
        <taxon>Pseudomonadati</taxon>
        <taxon>Pseudomonadota</taxon>
        <taxon>Alphaproteobacteria</taxon>
        <taxon>Sphingomonadales</taxon>
        <taxon>Sphingomonadaceae</taxon>
        <taxon>Blastomonas</taxon>
    </lineage>
</organism>
<dbReference type="CDD" id="cd02440">
    <property type="entry name" value="AdoMet_MTases"/>
    <property type="match status" value="1"/>
</dbReference>
<feature type="binding site" evidence="5">
    <location>
        <position position="55"/>
    </location>
    <ligand>
        <name>S-adenosyl-L-methionine</name>
        <dbReference type="ChEBI" id="CHEBI:59789"/>
    </ligand>
</feature>
<evidence type="ECO:0000256" key="4">
    <source>
        <dbReference type="ARBA" id="ARBA00022691"/>
    </source>
</evidence>
<comment type="catalytic activity">
    <reaction evidence="5">
        <text>a 3-demethylubiquinol + S-adenosyl-L-methionine = a ubiquinol + S-adenosyl-L-homocysteine + H(+)</text>
        <dbReference type="Rhea" id="RHEA:44380"/>
        <dbReference type="Rhea" id="RHEA-COMP:9566"/>
        <dbReference type="Rhea" id="RHEA-COMP:10914"/>
        <dbReference type="ChEBI" id="CHEBI:15378"/>
        <dbReference type="ChEBI" id="CHEBI:17976"/>
        <dbReference type="ChEBI" id="CHEBI:57856"/>
        <dbReference type="ChEBI" id="CHEBI:59789"/>
        <dbReference type="ChEBI" id="CHEBI:84422"/>
        <dbReference type="EC" id="2.1.1.64"/>
    </reaction>
</comment>
<evidence type="ECO:0000256" key="2">
    <source>
        <dbReference type="ARBA" id="ARBA00022679"/>
    </source>
</evidence>
<evidence type="ECO:0000256" key="5">
    <source>
        <dbReference type="HAMAP-Rule" id="MF_00472"/>
    </source>
</evidence>
<comment type="caution">
    <text evidence="7">The sequence shown here is derived from an EMBL/GenBank/DDBJ whole genome shotgun (WGS) entry which is preliminary data.</text>
</comment>
<dbReference type="HAMAP" id="MF_00472">
    <property type="entry name" value="UbiG"/>
    <property type="match status" value="1"/>
</dbReference>
<keyword evidence="2 5" id="KW-0808">Transferase</keyword>
<comment type="catalytic activity">
    <reaction evidence="5">
        <text>a 3-(all-trans-polyprenyl)benzene-1,2-diol + S-adenosyl-L-methionine = a 2-methoxy-6-(all-trans-polyprenyl)phenol + S-adenosyl-L-homocysteine + H(+)</text>
        <dbReference type="Rhea" id="RHEA:31411"/>
        <dbReference type="Rhea" id="RHEA-COMP:9550"/>
        <dbReference type="Rhea" id="RHEA-COMP:9551"/>
        <dbReference type="ChEBI" id="CHEBI:15378"/>
        <dbReference type="ChEBI" id="CHEBI:57856"/>
        <dbReference type="ChEBI" id="CHEBI:59789"/>
        <dbReference type="ChEBI" id="CHEBI:62729"/>
        <dbReference type="ChEBI" id="CHEBI:62731"/>
        <dbReference type="EC" id="2.1.1.222"/>
    </reaction>
</comment>
<sequence>MMNASTGTTADSSVTNETRNGTIDPKEAAHFGKLAAEWWDPKGESAMLHRLNPVRLAYIRDAIDHHWPDAGAARKPLAGKRAIDVGCGAGLLTEPLARLGAEVTGLDAAAENITAAADHAAAMGLYIDYRHRDIETLEGESFDLVTSMEVIEHVTDPATFIAALERALAPGGLMVLSTPNRTTMSWIMLVEAAERLGQVPRGTHDWDKFLTPEELTAHLQAAGLHVIDTRGIAWDPLQGLHLSDSLALNYLMTVVRG</sequence>
<dbReference type="InterPro" id="IPR010233">
    <property type="entry name" value="UbiG_MeTrfase"/>
</dbReference>
<keyword evidence="7" id="KW-0830">Ubiquinone</keyword>
<evidence type="ECO:0000313" key="7">
    <source>
        <dbReference type="EMBL" id="GGB50990.1"/>
    </source>
</evidence>
<dbReference type="Gene3D" id="3.40.50.150">
    <property type="entry name" value="Vaccinia Virus protein VP39"/>
    <property type="match status" value="1"/>
</dbReference>
<name>A0ABQ1ITX2_9SPHN</name>